<evidence type="ECO:0000313" key="2">
    <source>
        <dbReference type="Proteomes" id="UP000018227"/>
    </source>
</evidence>
<dbReference type="AlphaFoldDB" id="V2Y4P5"/>
<name>V2Y4P5_9FIRM</name>
<gene>
    <name evidence="1" type="ORF">GCWU0000282_001511</name>
</gene>
<keyword evidence="2" id="KW-1185">Reference proteome</keyword>
<organism evidence="1 2">
    <name type="scientific">Catonella morbi ATCC 51271</name>
    <dbReference type="NCBI Taxonomy" id="592026"/>
    <lineage>
        <taxon>Bacteria</taxon>
        <taxon>Bacillati</taxon>
        <taxon>Bacillota</taxon>
        <taxon>Clostridia</taxon>
        <taxon>Lachnospirales</taxon>
        <taxon>Lachnospiraceae</taxon>
        <taxon>Catonella</taxon>
    </lineage>
</organism>
<reference evidence="1 2" key="1">
    <citation type="submission" date="2013-06" db="EMBL/GenBank/DDBJ databases">
        <authorList>
            <person name="Weinstock G."/>
            <person name="Sodergren E."/>
            <person name="Clifton S."/>
            <person name="Fulton L."/>
            <person name="Fulton B."/>
            <person name="Courtney L."/>
            <person name="Fronick C."/>
            <person name="Harrison M."/>
            <person name="Strong C."/>
            <person name="Farmer C."/>
            <person name="Delahaunty K."/>
            <person name="Markovic C."/>
            <person name="Hall O."/>
            <person name="Minx P."/>
            <person name="Tomlinson C."/>
            <person name="Mitreva M."/>
            <person name="Nelson J."/>
            <person name="Hou S."/>
            <person name="Wollam A."/>
            <person name="Pepin K.H."/>
            <person name="Johnson M."/>
            <person name="Bhonagiri V."/>
            <person name="Nash W.E."/>
            <person name="Warren W."/>
            <person name="Chinwalla A."/>
            <person name="Mardis E.R."/>
            <person name="Wilson R.K."/>
        </authorList>
    </citation>
    <scope>NUCLEOTIDE SEQUENCE [LARGE SCALE GENOMIC DNA]</scope>
    <source>
        <strain evidence="1 2">ATCC 51271</strain>
    </source>
</reference>
<dbReference type="Proteomes" id="UP000018227">
    <property type="component" value="Unassembled WGS sequence"/>
</dbReference>
<proteinExistence type="predicted"/>
<accession>V2Y4P5</accession>
<dbReference type="HOGENOM" id="CLU_3041641_0_0_9"/>
<dbReference type="STRING" id="592026.GCWU0000282_001511"/>
<evidence type="ECO:0000313" key="1">
    <source>
        <dbReference type="EMBL" id="ESL02641.1"/>
    </source>
</evidence>
<dbReference type="EMBL" id="ACIL03000013">
    <property type="protein sequence ID" value="ESL02641.1"/>
    <property type="molecule type" value="Genomic_DNA"/>
</dbReference>
<sequence>MIQTHYFLNVLADLKLEKDLKIRWSSYQKRFRYAEEISFDEAVNTVIEVVENIR</sequence>
<comment type="caution">
    <text evidence="1">The sequence shown here is derived from an EMBL/GenBank/DDBJ whole genome shotgun (WGS) entry which is preliminary data.</text>
</comment>
<protein>
    <submittedName>
        <fullName evidence="1">Uncharacterized protein</fullName>
    </submittedName>
</protein>